<keyword evidence="2" id="KW-1133">Transmembrane helix</keyword>
<dbReference type="InterPro" id="IPR032979">
    <property type="entry name" value="ENGase"/>
</dbReference>
<accession>A0A8T1V6D7</accession>
<dbReference type="EMBL" id="JAGDFL010001264">
    <property type="protein sequence ID" value="KAG7376822.1"/>
    <property type="molecule type" value="Genomic_DNA"/>
</dbReference>
<dbReference type="GO" id="GO:0033925">
    <property type="term" value="F:mannosyl-glycoprotein endo-beta-N-acetylglucosaminidase activity"/>
    <property type="evidence" value="ECO:0007669"/>
    <property type="project" value="UniProtKB-EC"/>
</dbReference>
<organism evidence="4 5">
    <name type="scientific">Phytophthora boehmeriae</name>
    <dbReference type="NCBI Taxonomy" id="109152"/>
    <lineage>
        <taxon>Eukaryota</taxon>
        <taxon>Sar</taxon>
        <taxon>Stramenopiles</taxon>
        <taxon>Oomycota</taxon>
        <taxon>Peronosporomycetes</taxon>
        <taxon>Peronosporales</taxon>
        <taxon>Peronosporaceae</taxon>
        <taxon>Phytophthora</taxon>
    </lineage>
</organism>
<keyword evidence="5" id="KW-1185">Reference proteome</keyword>
<evidence type="ECO:0000313" key="4">
    <source>
        <dbReference type="EMBL" id="KAG7376822.1"/>
    </source>
</evidence>
<dbReference type="Pfam" id="PF03644">
    <property type="entry name" value="Glyco_hydro_85"/>
    <property type="match status" value="1"/>
</dbReference>
<comment type="caution">
    <text evidence="4">The sequence shown here is derived from an EMBL/GenBank/DDBJ whole genome shotgun (WGS) entry which is preliminary data.</text>
</comment>
<sequence length="612" mass="67881">MGSLQVPTPRPKRSVADDVKTPPDAAPPYTDAIVSLEAIATLLALSLGLVYWFCLRPRRSSSNVNTSINREPSTKPRDERYRAFVESEVTAHSAVLFVASGGHADSFRSLYDALAVKLHVVDLARTAGGGHVLEALHQQYPEAGGEKELLFVNQKLLGGQQRVRNLLLNGERAALGSSCDWSHVRVDVKTDAGFMVLGPQNGFECVKDVGENKDVAAQLEARPLYTAKELRDFDVTTLVRSPVPTALRSRNQPRRSKLLVCHDMKGGYQDDRFKQGCNDFDAYRFYQWDLVDLFVYFGHALVCPPPVGWITAGHRHGTRVLGTFLTEGDQGTVLCEEIFKDVHSAETFASKLVAIAWHGGFDGWLINIENSVPADFVASIDVFLRILRKGLQLQNPQALVVWYGSLSRLGKRKAHVRLDEASVDFFNNVDAFYVDYGWVSDDAKFSAAFNLDRRYDIYMGIDVFGRHNMLGGGKMNCGEPLRLAWNSGVSAALFAPGWTHECYQHEEQEDFIVVENRFWESVRASWKERSPCYDALGGQNCLYSAFNIGRGAGVWTDGRRVGEPTWSNMSELDLQPSQTLHVGHIVSTATGSVKGVISHDMAFQGGSSVQLQ</sequence>
<dbReference type="Proteomes" id="UP000693981">
    <property type="component" value="Unassembled WGS sequence"/>
</dbReference>
<keyword evidence="2" id="KW-0472">Membrane</keyword>
<feature type="domain" description="Cytosolic endo-beta-N-acetylglucosaminidase TIM barrel" evidence="3">
    <location>
        <begin position="268"/>
        <end position="552"/>
    </location>
</feature>
<feature type="non-terminal residue" evidence="4">
    <location>
        <position position="1"/>
    </location>
</feature>
<evidence type="ECO:0000256" key="2">
    <source>
        <dbReference type="SAM" id="Phobius"/>
    </source>
</evidence>
<dbReference type="OrthoDB" id="284473at2759"/>
<dbReference type="FunFam" id="3.20.20.80:FF:000402">
    <property type="entry name" value="Predicted protein"/>
    <property type="match status" value="1"/>
</dbReference>
<protein>
    <recommendedName>
        <fullName evidence="3">Cytosolic endo-beta-N-acetylglucosaminidase TIM barrel domain-containing protein</fullName>
    </recommendedName>
</protein>
<proteinExistence type="predicted"/>
<evidence type="ECO:0000256" key="1">
    <source>
        <dbReference type="SAM" id="MobiDB-lite"/>
    </source>
</evidence>
<gene>
    <name evidence="4" type="ORF">PHYBOEH_001273</name>
</gene>
<reference evidence="4" key="1">
    <citation type="submission" date="2021-02" db="EMBL/GenBank/DDBJ databases">
        <authorList>
            <person name="Palmer J.M."/>
        </authorList>
    </citation>
    <scope>NUCLEOTIDE SEQUENCE</scope>
    <source>
        <strain evidence="4">SCRP23</strain>
    </source>
</reference>
<feature type="region of interest" description="Disordered" evidence="1">
    <location>
        <begin position="1"/>
        <end position="23"/>
    </location>
</feature>
<feature type="transmembrane region" description="Helical" evidence="2">
    <location>
        <begin position="32"/>
        <end position="54"/>
    </location>
</feature>
<dbReference type="PANTHER" id="PTHR13246:SF1">
    <property type="entry name" value="CYTOSOLIC ENDO-BETA-N-ACETYLGLUCOSAMINIDASE"/>
    <property type="match status" value="1"/>
</dbReference>
<evidence type="ECO:0000313" key="5">
    <source>
        <dbReference type="Proteomes" id="UP000693981"/>
    </source>
</evidence>
<dbReference type="GO" id="GO:0005829">
    <property type="term" value="C:cytosol"/>
    <property type="evidence" value="ECO:0007669"/>
    <property type="project" value="UniProtKB-SubCell"/>
</dbReference>
<dbReference type="AlphaFoldDB" id="A0A8T1V6D7"/>
<dbReference type="InterPro" id="IPR005201">
    <property type="entry name" value="TIM_ENGase"/>
</dbReference>
<evidence type="ECO:0000259" key="3">
    <source>
        <dbReference type="Pfam" id="PF03644"/>
    </source>
</evidence>
<keyword evidence="2" id="KW-0812">Transmembrane</keyword>
<dbReference type="PANTHER" id="PTHR13246">
    <property type="entry name" value="ENDO BETA N-ACETYLGLUCOSAMINIDASE"/>
    <property type="match status" value="1"/>
</dbReference>
<name>A0A8T1V6D7_9STRA</name>